<name>A0A1F5HGA9_9BACT</name>
<evidence type="ECO:0000313" key="2">
    <source>
        <dbReference type="EMBL" id="OGE03112.1"/>
    </source>
</evidence>
<sequence>MQKPKKILDIGCGKKKYPGSIGIDLNPKSDADIIKNVEKGLPFKKNEFDLVYSSHTLEHLDPKKLVFVLEEIWRVTRPNGQIKITVPHFSGVGAASNPTHLRSGFTSQTFHFFNYEDEYQKYGRINFEIIKVTLTKGRTRNIFINLVLSIIDYLANLNPFFCESSWVYWFGGFHEIEFTLRPIK</sequence>
<dbReference type="InterPro" id="IPR029063">
    <property type="entry name" value="SAM-dependent_MTases_sf"/>
</dbReference>
<accession>A0A1F5HGA9</accession>
<dbReference type="AlphaFoldDB" id="A0A1F5HGA9"/>
<dbReference type="GO" id="GO:0008757">
    <property type="term" value="F:S-adenosylmethionine-dependent methyltransferase activity"/>
    <property type="evidence" value="ECO:0007669"/>
    <property type="project" value="InterPro"/>
</dbReference>
<dbReference type="InterPro" id="IPR013216">
    <property type="entry name" value="Methyltransf_11"/>
</dbReference>
<dbReference type="STRING" id="1797737.A2196_04015"/>
<dbReference type="Gene3D" id="3.40.50.150">
    <property type="entry name" value="Vaccinia Virus protein VP39"/>
    <property type="match status" value="1"/>
</dbReference>
<evidence type="ECO:0000259" key="1">
    <source>
        <dbReference type="Pfam" id="PF08241"/>
    </source>
</evidence>
<proteinExistence type="predicted"/>
<evidence type="ECO:0000313" key="3">
    <source>
        <dbReference type="Proteomes" id="UP000176751"/>
    </source>
</evidence>
<gene>
    <name evidence="2" type="ORF">A2196_04015</name>
</gene>
<dbReference type="CDD" id="cd02440">
    <property type="entry name" value="AdoMet_MTases"/>
    <property type="match status" value="1"/>
</dbReference>
<dbReference type="Pfam" id="PF08241">
    <property type="entry name" value="Methyltransf_11"/>
    <property type="match status" value="1"/>
</dbReference>
<comment type="caution">
    <text evidence="2">The sequence shown here is derived from an EMBL/GenBank/DDBJ whole genome shotgun (WGS) entry which is preliminary data.</text>
</comment>
<feature type="domain" description="Methyltransferase type 11" evidence="1">
    <location>
        <begin position="34"/>
        <end position="82"/>
    </location>
</feature>
<dbReference type="SUPFAM" id="SSF53335">
    <property type="entry name" value="S-adenosyl-L-methionine-dependent methyltransferases"/>
    <property type="match status" value="1"/>
</dbReference>
<organism evidence="2 3">
    <name type="scientific">Candidatus Curtissbacteria bacterium RIFOXYA1_FULL_41_14</name>
    <dbReference type="NCBI Taxonomy" id="1797737"/>
    <lineage>
        <taxon>Bacteria</taxon>
        <taxon>Candidatus Curtissiibacteriota</taxon>
    </lineage>
</organism>
<dbReference type="EMBL" id="MFCA01000004">
    <property type="protein sequence ID" value="OGE03112.1"/>
    <property type="molecule type" value="Genomic_DNA"/>
</dbReference>
<protein>
    <recommendedName>
        <fullName evidence="1">Methyltransferase type 11 domain-containing protein</fullName>
    </recommendedName>
</protein>
<reference evidence="2 3" key="1">
    <citation type="journal article" date="2016" name="Nat. Commun.">
        <title>Thousands of microbial genomes shed light on interconnected biogeochemical processes in an aquifer system.</title>
        <authorList>
            <person name="Anantharaman K."/>
            <person name="Brown C.T."/>
            <person name="Hug L.A."/>
            <person name="Sharon I."/>
            <person name="Castelle C.J."/>
            <person name="Probst A.J."/>
            <person name="Thomas B.C."/>
            <person name="Singh A."/>
            <person name="Wilkins M.J."/>
            <person name="Karaoz U."/>
            <person name="Brodie E.L."/>
            <person name="Williams K.H."/>
            <person name="Hubbard S.S."/>
            <person name="Banfield J.F."/>
        </authorList>
    </citation>
    <scope>NUCLEOTIDE SEQUENCE [LARGE SCALE GENOMIC DNA]</scope>
</reference>
<dbReference type="Proteomes" id="UP000176751">
    <property type="component" value="Unassembled WGS sequence"/>
</dbReference>